<feature type="domain" description="Acyltransferase 3" evidence="8">
    <location>
        <begin position="8"/>
        <end position="328"/>
    </location>
</feature>
<dbReference type="KEGG" id="pru:PRU_1391"/>
<organism evidence="9 10">
    <name type="scientific">Xylanibacter ruminicola (strain ATCC 19189 / DSM 19721 / CIP 105475 / JCM 8958 / 23)</name>
    <name type="common">Prevotella ruminicola</name>
    <dbReference type="NCBI Taxonomy" id="264731"/>
    <lineage>
        <taxon>Bacteria</taxon>
        <taxon>Pseudomonadati</taxon>
        <taxon>Bacteroidota</taxon>
        <taxon>Bacteroidia</taxon>
        <taxon>Bacteroidales</taxon>
        <taxon>Prevotellaceae</taxon>
        <taxon>Xylanibacter</taxon>
    </lineage>
</organism>
<feature type="transmembrane region" description="Helical" evidence="7">
    <location>
        <begin position="12"/>
        <end position="34"/>
    </location>
</feature>
<comment type="similarity">
    <text evidence="2">Belongs to the acyltransferase 3 family.</text>
</comment>
<keyword evidence="5 7" id="KW-1133">Transmembrane helix</keyword>
<dbReference type="PANTHER" id="PTHR40074:SF2">
    <property type="entry name" value="O-ACETYLTRANSFERASE WECH"/>
    <property type="match status" value="1"/>
</dbReference>
<evidence type="ECO:0000259" key="8">
    <source>
        <dbReference type="Pfam" id="PF01757"/>
    </source>
</evidence>
<comment type="subcellular location">
    <subcellularLocation>
        <location evidence="1">Cell membrane</location>
        <topology evidence="1">Multi-pass membrane protein</topology>
    </subcellularLocation>
</comment>
<keyword evidence="6 7" id="KW-0472">Membrane</keyword>
<dbReference type="GO" id="GO:0005886">
    <property type="term" value="C:plasma membrane"/>
    <property type="evidence" value="ECO:0007669"/>
    <property type="project" value="UniProtKB-SubCell"/>
</dbReference>
<dbReference type="InterPro" id="IPR002656">
    <property type="entry name" value="Acyl_transf_3_dom"/>
</dbReference>
<keyword evidence="3" id="KW-1003">Cell membrane</keyword>
<evidence type="ECO:0000313" key="9">
    <source>
        <dbReference type="EMBL" id="ADE81388.1"/>
    </source>
</evidence>
<dbReference type="GO" id="GO:0009246">
    <property type="term" value="P:enterobacterial common antigen biosynthetic process"/>
    <property type="evidence" value="ECO:0007669"/>
    <property type="project" value="TreeGrafter"/>
</dbReference>
<feature type="transmembrane region" description="Helical" evidence="7">
    <location>
        <begin position="234"/>
        <end position="254"/>
    </location>
</feature>
<keyword evidence="10" id="KW-1185">Reference proteome</keyword>
<feature type="transmembrane region" description="Helical" evidence="7">
    <location>
        <begin position="147"/>
        <end position="164"/>
    </location>
</feature>
<evidence type="ECO:0000256" key="5">
    <source>
        <dbReference type="ARBA" id="ARBA00022989"/>
    </source>
</evidence>
<dbReference type="HOGENOM" id="CLU_023915_2_2_10"/>
<feature type="transmembrane region" description="Helical" evidence="7">
    <location>
        <begin position="212"/>
        <end position="228"/>
    </location>
</feature>
<keyword evidence="9" id="KW-0012">Acyltransferase</keyword>
<gene>
    <name evidence="9" type="ordered locus">PRU_1391</name>
</gene>
<dbReference type="GeneID" id="31500956"/>
<evidence type="ECO:0000256" key="4">
    <source>
        <dbReference type="ARBA" id="ARBA00022692"/>
    </source>
</evidence>
<keyword evidence="9" id="KW-0808">Transferase</keyword>
<keyword evidence="4 7" id="KW-0812">Transmembrane</keyword>
<dbReference type="eggNOG" id="COG4763">
    <property type="taxonomic scope" value="Bacteria"/>
</dbReference>
<dbReference type="RefSeq" id="WP_013063375.1">
    <property type="nucleotide sequence ID" value="NC_014033.1"/>
</dbReference>
<feature type="transmembrane region" description="Helical" evidence="7">
    <location>
        <begin position="40"/>
        <end position="61"/>
    </location>
</feature>
<evidence type="ECO:0000256" key="3">
    <source>
        <dbReference type="ARBA" id="ARBA00022475"/>
    </source>
</evidence>
<dbReference type="GO" id="GO:0016413">
    <property type="term" value="F:O-acetyltransferase activity"/>
    <property type="evidence" value="ECO:0007669"/>
    <property type="project" value="TreeGrafter"/>
</dbReference>
<protein>
    <submittedName>
        <fullName evidence="9">Acyltransferase family protein</fullName>
    </submittedName>
</protein>
<reference evidence="9 10" key="1">
    <citation type="journal article" date="2010" name="Microb. Ecol.">
        <title>Comparative genome analysis of Prevotella ruminicola and Prevotella bryantii: insights into their environmental niche.</title>
        <authorList>
            <consortium name="North American Consortium for Rumen Bacteria"/>
            <person name="Purushe J."/>
            <person name="Fouts D.E."/>
            <person name="Morrison M."/>
            <person name="White B.A."/>
            <person name="Mackie R.I."/>
            <person name="Coutinho P.M."/>
            <person name="Henrissat B."/>
            <person name="Nelson K.E."/>
        </authorList>
    </citation>
    <scope>NUCLEOTIDE SEQUENCE [LARGE SCALE GENOMIC DNA]</scope>
    <source>
        <strain evidence="10">ATCC 19189 / JCM 8958 / 23</strain>
    </source>
</reference>
<feature type="transmembrane region" description="Helical" evidence="7">
    <location>
        <begin position="81"/>
        <end position="101"/>
    </location>
</feature>
<dbReference type="Proteomes" id="UP000000927">
    <property type="component" value="Chromosome"/>
</dbReference>
<dbReference type="Pfam" id="PF01757">
    <property type="entry name" value="Acyl_transf_3"/>
    <property type="match status" value="1"/>
</dbReference>
<evidence type="ECO:0000256" key="6">
    <source>
        <dbReference type="ARBA" id="ARBA00023136"/>
    </source>
</evidence>
<name>D5ESU9_XYLR2</name>
<accession>D5ESU9</accession>
<evidence type="ECO:0000256" key="7">
    <source>
        <dbReference type="SAM" id="Phobius"/>
    </source>
</evidence>
<evidence type="ECO:0000256" key="2">
    <source>
        <dbReference type="ARBA" id="ARBA00007400"/>
    </source>
</evidence>
<sequence>MNDSKRIEYIDAMRGFTMLLVVAHHVAAFCLGIGDYVPSIHPVLCEFRMPLFFFISGFVLYKEETIWNASYATKFLFVMKFSAQIITTSIFFFVFLIINHIGVMEGLYTDSKLGYWFTLSLYLFFCVYAICRYVLYLIHCKSIYTDIIILSVGALFFLLFYVPSVFSKLPIENDIKDLLSMEKWGYFLFFTIGTLFRKHFNMVQTILDKTPVLMICLVIFFGFNLYYVELRATHINLLELTTALTGIVIVFSFFRIHQDLFKKDRFVGRCLQYVGRRTLDIYLLHYLLLPVNLKMYFTSLAEHPIPIIELTITLIIMLIIVAGCLVISRILRMSPTLAYLLFGVRKR</sequence>
<feature type="transmembrane region" description="Helical" evidence="7">
    <location>
        <begin position="113"/>
        <end position="135"/>
    </location>
</feature>
<dbReference type="PANTHER" id="PTHR40074">
    <property type="entry name" value="O-ACETYLTRANSFERASE WECH"/>
    <property type="match status" value="1"/>
</dbReference>
<proteinExistence type="inferred from homology"/>
<evidence type="ECO:0000256" key="1">
    <source>
        <dbReference type="ARBA" id="ARBA00004651"/>
    </source>
</evidence>
<dbReference type="AlphaFoldDB" id="D5ESU9"/>
<evidence type="ECO:0000313" key="10">
    <source>
        <dbReference type="Proteomes" id="UP000000927"/>
    </source>
</evidence>
<dbReference type="EMBL" id="CP002006">
    <property type="protein sequence ID" value="ADE81388.1"/>
    <property type="molecule type" value="Genomic_DNA"/>
</dbReference>
<feature type="transmembrane region" description="Helical" evidence="7">
    <location>
        <begin position="305"/>
        <end position="327"/>
    </location>
</feature>